<organism evidence="18 19">
    <name type="scientific">Pocillopora meandrina</name>
    <dbReference type="NCBI Taxonomy" id="46732"/>
    <lineage>
        <taxon>Eukaryota</taxon>
        <taxon>Metazoa</taxon>
        <taxon>Cnidaria</taxon>
        <taxon>Anthozoa</taxon>
        <taxon>Hexacorallia</taxon>
        <taxon>Scleractinia</taxon>
        <taxon>Astrocoeniina</taxon>
        <taxon>Pocilloporidae</taxon>
        <taxon>Pocillopora</taxon>
    </lineage>
</organism>
<evidence type="ECO:0000256" key="12">
    <source>
        <dbReference type="ARBA" id="ARBA00023180"/>
    </source>
</evidence>
<feature type="transmembrane region" description="Helical" evidence="17">
    <location>
        <begin position="699"/>
        <end position="725"/>
    </location>
</feature>
<evidence type="ECO:0000256" key="11">
    <source>
        <dbReference type="ARBA" id="ARBA00023157"/>
    </source>
</evidence>
<feature type="transmembrane region" description="Helical" evidence="17">
    <location>
        <begin position="83"/>
        <end position="104"/>
    </location>
</feature>
<feature type="transmembrane region" description="Helical" evidence="17">
    <location>
        <begin position="746"/>
        <end position="773"/>
    </location>
</feature>
<feature type="binding site" evidence="13">
    <location>
        <position position="403"/>
    </location>
    <ligand>
        <name>Na(+)</name>
        <dbReference type="ChEBI" id="CHEBI:29101"/>
        <label>1</label>
    </ligand>
</feature>
<dbReference type="GO" id="GO:0008504">
    <property type="term" value="F:monoamine transmembrane transporter activity"/>
    <property type="evidence" value="ECO:0007669"/>
    <property type="project" value="UniProtKB-ARBA"/>
</dbReference>
<keyword evidence="6" id="KW-0532">Neurotransmitter transport</keyword>
<evidence type="ECO:0000256" key="8">
    <source>
        <dbReference type="ARBA" id="ARBA00022989"/>
    </source>
</evidence>
<keyword evidence="4 15" id="KW-0812">Transmembrane</keyword>
<evidence type="ECO:0000256" key="15">
    <source>
        <dbReference type="RuleBase" id="RU003732"/>
    </source>
</evidence>
<dbReference type="PANTHER" id="PTHR11616:SF320">
    <property type="entry name" value="SODIUM-DEPENDENT NORADRENALINE TRANSPORTER"/>
    <property type="match status" value="1"/>
</dbReference>
<feature type="binding site" evidence="13">
    <location>
        <position position="407"/>
    </location>
    <ligand>
        <name>Na(+)</name>
        <dbReference type="ChEBI" id="CHEBI:29101"/>
        <label>1</label>
    </ligand>
</feature>
<dbReference type="InterPro" id="IPR037272">
    <property type="entry name" value="SNS_sf"/>
</dbReference>
<dbReference type="GO" id="GO:0046872">
    <property type="term" value="F:metal ion binding"/>
    <property type="evidence" value="ECO:0007669"/>
    <property type="project" value="UniProtKB-KW"/>
</dbReference>
<keyword evidence="2 15" id="KW-0813">Transport</keyword>
<feature type="binding site" evidence="13">
    <location>
        <position position="66"/>
    </location>
    <ligand>
        <name>Na(+)</name>
        <dbReference type="ChEBI" id="CHEBI:29101"/>
        <label>1</label>
    </ligand>
</feature>
<dbReference type="PROSITE" id="PS00610">
    <property type="entry name" value="NA_NEUROTRAN_SYMP_1"/>
    <property type="match status" value="2"/>
</dbReference>
<protein>
    <recommendedName>
        <fullName evidence="15">Transporter</fullName>
    </recommendedName>
</protein>
<feature type="transmembrane region" description="Helical" evidence="17">
    <location>
        <begin position="464"/>
        <end position="483"/>
    </location>
</feature>
<dbReference type="GO" id="GO:0090493">
    <property type="term" value="P:catecholamine uptake"/>
    <property type="evidence" value="ECO:0007669"/>
    <property type="project" value="UniProtKB-ARBA"/>
</dbReference>
<evidence type="ECO:0000256" key="3">
    <source>
        <dbReference type="ARBA" id="ARBA00022475"/>
    </source>
</evidence>
<dbReference type="EMBL" id="CALNXJ010000009">
    <property type="protein sequence ID" value="CAH3104390.1"/>
    <property type="molecule type" value="Genomic_DNA"/>
</dbReference>
<comment type="caution">
    <text evidence="18">The sequence shown here is derived from an EMBL/GenBank/DDBJ whole genome shotgun (WGS) entry which is preliminary data.</text>
</comment>
<feature type="binding site" evidence="13">
    <location>
        <position position="338"/>
    </location>
    <ligand>
        <name>Na(+)</name>
        <dbReference type="ChEBI" id="CHEBI:29101"/>
        <label>1</label>
    </ligand>
</feature>
<evidence type="ECO:0000256" key="9">
    <source>
        <dbReference type="ARBA" id="ARBA00023053"/>
    </source>
</evidence>
<feature type="transmembrane region" description="Helical" evidence="17">
    <location>
        <begin position="1055"/>
        <end position="1073"/>
    </location>
</feature>
<feature type="transmembrane region" description="Helical" evidence="17">
    <location>
        <begin position="432"/>
        <end position="458"/>
    </location>
</feature>
<keyword evidence="11 14" id="KW-1015">Disulfide bond</keyword>
<feature type="binding site" evidence="13">
    <location>
        <position position="406"/>
    </location>
    <ligand>
        <name>Na(+)</name>
        <dbReference type="ChEBI" id="CHEBI:29101"/>
        <label>1</label>
    </ligand>
</feature>
<dbReference type="GO" id="GO:0006836">
    <property type="term" value="P:neurotransmitter transport"/>
    <property type="evidence" value="ECO:0007669"/>
    <property type="project" value="UniProtKB-KW"/>
</dbReference>
<feature type="transmembrane region" description="Helical" evidence="17">
    <location>
        <begin position="1014"/>
        <end position="1043"/>
    </location>
</feature>
<proteinExistence type="inferred from homology"/>
<keyword evidence="12" id="KW-0325">Glycoprotein</keyword>
<evidence type="ECO:0000256" key="6">
    <source>
        <dbReference type="ARBA" id="ARBA00022775"/>
    </source>
</evidence>
<keyword evidence="5 13" id="KW-0479">Metal-binding</keyword>
<feature type="region of interest" description="Disordered" evidence="16">
    <location>
        <begin position="637"/>
        <end position="659"/>
    </location>
</feature>
<reference evidence="18 19" key="1">
    <citation type="submission" date="2022-05" db="EMBL/GenBank/DDBJ databases">
        <authorList>
            <consortium name="Genoscope - CEA"/>
            <person name="William W."/>
        </authorList>
    </citation>
    <scope>NUCLEOTIDE SEQUENCE [LARGE SCALE GENOMIC DNA]</scope>
</reference>
<accession>A0AAU9W569</accession>
<dbReference type="PROSITE" id="PS50267">
    <property type="entry name" value="NA_NEUROTRAN_SYMP_3"/>
    <property type="match status" value="2"/>
</dbReference>
<feature type="transmembrane region" description="Helical" evidence="17">
    <location>
        <begin position="848"/>
        <end position="867"/>
    </location>
</feature>
<dbReference type="AlphaFoldDB" id="A0AAU9W569"/>
<dbReference type="GO" id="GO:0006865">
    <property type="term" value="P:amino acid transport"/>
    <property type="evidence" value="ECO:0007669"/>
    <property type="project" value="TreeGrafter"/>
</dbReference>
<gene>
    <name evidence="18" type="ORF">PMEA_00034697</name>
</gene>
<feature type="binding site" evidence="13">
    <location>
        <position position="61"/>
    </location>
    <ligand>
        <name>Na(+)</name>
        <dbReference type="ChEBI" id="CHEBI:29101"/>
        <label>1</label>
    </ligand>
</feature>
<feature type="non-terminal residue" evidence="18">
    <location>
        <position position="1230"/>
    </location>
</feature>
<evidence type="ECO:0000256" key="13">
    <source>
        <dbReference type="PIRSR" id="PIRSR600175-1"/>
    </source>
</evidence>
<feature type="transmembrane region" description="Helical" evidence="17">
    <location>
        <begin position="1085"/>
        <end position="1107"/>
    </location>
</feature>
<evidence type="ECO:0000256" key="17">
    <source>
        <dbReference type="SAM" id="Phobius"/>
    </source>
</evidence>
<feature type="binding site" evidence="13">
    <location>
        <position position="62"/>
    </location>
    <ligand>
        <name>Na(+)</name>
        <dbReference type="ChEBI" id="CHEBI:29101"/>
        <label>1</label>
    </ligand>
</feature>
<name>A0AAU9W569_9CNID</name>
<evidence type="ECO:0000256" key="5">
    <source>
        <dbReference type="ARBA" id="ARBA00022723"/>
    </source>
</evidence>
<dbReference type="NCBIfam" id="NF037979">
    <property type="entry name" value="Na_transp"/>
    <property type="match status" value="2"/>
</dbReference>
<evidence type="ECO:0000256" key="16">
    <source>
        <dbReference type="SAM" id="MobiDB-lite"/>
    </source>
</evidence>
<keyword evidence="8 17" id="KW-1133">Transmembrane helix</keyword>
<feature type="transmembrane region" description="Helical" evidence="17">
    <location>
        <begin position="547"/>
        <end position="568"/>
    </location>
</feature>
<keyword evidence="3" id="KW-1003">Cell membrane</keyword>
<keyword evidence="10 17" id="KW-0472">Membrane</keyword>
<evidence type="ECO:0000313" key="19">
    <source>
        <dbReference type="Proteomes" id="UP001159428"/>
    </source>
</evidence>
<dbReference type="PRINTS" id="PR00176">
    <property type="entry name" value="NANEUSMPORT"/>
</dbReference>
<dbReference type="GO" id="GO:0015378">
    <property type="term" value="F:sodium:chloride symporter activity"/>
    <property type="evidence" value="ECO:0007669"/>
    <property type="project" value="UniProtKB-ARBA"/>
</dbReference>
<dbReference type="SUPFAM" id="SSF161070">
    <property type="entry name" value="SNF-like"/>
    <property type="match status" value="2"/>
</dbReference>
<evidence type="ECO:0000256" key="2">
    <source>
        <dbReference type="ARBA" id="ARBA00022448"/>
    </source>
</evidence>
<keyword evidence="9 13" id="KW-0915">Sodium</keyword>
<feature type="transmembrane region" description="Helical" evidence="17">
    <location>
        <begin position="1127"/>
        <end position="1147"/>
    </location>
</feature>
<evidence type="ECO:0000256" key="14">
    <source>
        <dbReference type="PIRSR" id="PIRSR600175-2"/>
    </source>
</evidence>
<feature type="transmembrane region" description="Helical" evidence="17">
    <location>
        <begin position="332"/>
        <end position="357"/>
    </location>
</feature>
<comment type="similarity">
    <text evidence="15">Belongs to the sodium:neurotransmitter symporter (SNF) (TC 2.A.22) family.</text>
</comment>
<feature type="transmembrane region" description="Helical" evidence="17">
    <location>
        <begin position="879"/>
        <end position="906"/>
    </location>
</feature>
<feature type="transmembrane region" description="Helical" evidence="17">
    <location>
        <begin position="303"/>
        <end position="320"/>
    </location>
</feature>
<feature type="transmembrane region" description="Helical" evidence="17">
    <location>
        <begin position="504"/>
        <end position="527"/>
    </location>
</feature>
<evidence type="ECO:0000256" key="4">
    <source>
        <dbReference type="ARBA" id="ARBA00022692"/>
    </source>
</evidence>
<keyword evidence="19" id="KW-1185">Reference proteome</keyword>
<feature type="transmembrane region" description="Helical" evidence="17">
    <location>
        <begin position="955"/>
        <end position="979"/>
    </location>
</feature>
<feature type="binding site" evidence="13">
    <location>
        <position position="59"/>
    </location>
    <ligand>
        <name>Na(+)</name>
        <dbReference type="ChEBI" id="CHEBI:29101"/>
        <label>1</label>
    </ligand>
</feature>
<dbReference type="InterPro" id="IPR000175">
    <property type="entry name" value="Na/ntran_symport"/>
</dbReference>
<sequence>MSEKNSNGAMVDNSKSFARPEDSRAALVEPMAIEEHEVVVEDDREKWGKKLDFMLSCVGYAVGLGNVWRFPYLCYENGGATFLIPYFVMLAINGIPLFYMELAIGQYLSLGTVGAWTALCPMARGIGFGMIMVSFLVSIYYNMIIAWCLLYMFQSFRKDVPWRTCGNTWNTPLCQATGRNISLNCTGLGLAADCKSTSPSEEFFNNNILKISEGLSDIGDVSWQIVLCLILAWVIIYLCLIKGVISSGKVVYFTATFPYIVLFILMIRGATLDGSLQGVKFYLNPEIGKLKDPQVWVRAASQIFYSLGVGFGSLITFGSYNRFNNNCERDAIIVSVINCGTSFFAGFVVFSVLGFMAKTLDVPVGEVVTSGPGLAFVGYPEAISQMPLSTLWAILFFFMLLTLGLDSQFAMVECVVTGLSDEYPKYLRKYKWLFLIAVCVLMFLLAIPMCAEGGMYLFNLFDAQSGGISLLFIGFCEAAVIGWGVGTQTLGDMIEKMIGKRPNIFFLICWKYISPLATLVIILASLIQWSGLSYNNKPYPAGGEFLGWLLALASMVMIPIFAILQYIYNSRGTTVLERLKSLLVPNEHAFKEVEEKEGISQKKLHALAEASQFILLEHQHTSGVSAVMASKHDSELLSPLNSSSEETRPGAAVEEEDGKREQWTRKLDFLLSCIGYAVGLGNLWRFPYLCYINGGASFLIPYLICLVFCGIPIFYLEVALGQYVGKGIVKSWAAICPLFGGMYCRLGYAMLVITFLISVYYNVIIAWTLYYLVATFRKTLPWGECGNDWNSNYCKKDRVMDARVNCTAIGLPVNCTGSYISPEEEYFNNHVLKLSDGIDQPGEVRGELAAALLVGWIAVYFCVWKGVKSVGKVVYFTALFPYLVLFILLVRGATLEGAGDGVLFYLKPEFSRLSDPKVWVQAAGQIFYSLSIGMGGLLTYSSFNKFNNNCERDSVVVSLINCFTSFFAGFTVFTMMGFMAHLLKTEVGNAVKGGPGLVFMAFPEGIKQLPVSQLWAFLFFFMLFNLGLDSQFVGVETCTTVILDWSPRMRKYKSFISLGFCIICYILGLAHVTQGGLYVFEMFDIQSGGISLVLIALLETVAIGWVYGTEKFCKNIESMVGHRPNIYFRWCWKFISPVIILVIFVWQCVEWSGLSLGDYKYPVWSEFVGWGLCLSSILCVPGYALYRLLTDDKSLPLKERFLNLLKPDEATMRRIEQQNGIPSKTEFALV</sequence>
<feature type="transmembrane region" description="Helical" evidence="17">
    <location>
        <begin position="53"/>
        <end position="71"/>
    </location>
</feature>
<feature type="transmembrane region" description="Helical" evidence="17">
    <location>
        <begin position="926"/>
        <end position="943"/>
    </location>
</feature>
<feature type="transmembrane region" description="Helical" evidence="17">
    <location>
        <begin position="669"/>
        <end position="687"/>
    </location>
</feature>
<feature type="transmembrane region" description="Helical" evidence="17">
    <location>
        <begin position="125"/>
        <end position="153"/>
    </location>
</feature>
<dbReference type="PANTHER" id="PTHR11616">
    <property type="entry name" value="SODIUM/CHLORIDE DEPENDENT TRANSPORTER"/>
    <property type="match status" value="1"/>
</dbReference>
<feature type="binding site" evidence="13">
    <location>
        <position position="306"/>
    </location>
    <ligand>
        <name>Na(+)</name>
        <dbReference type="ChEBI" id="CHEBI:29101"/>
        <label>1</label>
    </ligand>
</feature>
<feature type="compositionally biased region" description="Polar residues" evidence="16">
    <location>
        <begin position="1"/>
        <end position="16"/>
    </location>
</feature>
<feature type="transmembrane region" description="Helical" evidence="17">
    <location>
        <begin position="391"/>
        <end position="412"/>
    </location>
</feature>
<feature type="transmembrane region" description="Helical" evidence="17">
    <location>
        <begin position="221"/>
        <end position="241"/>
    </location>
</feature>
<evidence type="ECO:0000256" key="1">
    <source>
        <dbReference type="ARBA" id="ARBA00004651"/>
    </source>
</evidence>
<evidence type="ECO:0000256" key="10">
    <source>
        <dbReference type="ARBA" id="ARBA00023136"/>
    </source>
</evidence>
<evidence type="ECO:0000313" key="18">
    <source>
        <dbReference type="EMBL" id="CAH3104390.1"/>
    </source>
</evidence>
<feature type="disulfide bond" evidence="14">
    <location>
        <begin position="165"/>
        <end position="174"/>
    </location>
</feature>
<evidence type="ECO:0000256" key="7">
    <source>
        <dbReference type="ARBA" id="ARBA00022847"/>
    </source>
</evidence>
<keyword evidence="7 15" id="KW-0769">Symport</keyword>
<comment type="subcellular location">
    <subcellularLocation>
        <location evidence="1">Cell membrane</location>
        <topology evidence="1">Multi-pass membrane protein</topology>
    </subcellularLocation>
</comment>
<feature type="transmembrane region" description="Helical" evidence="17">
    <location>
        <begin position="250"/>
        <end position="270"/>
    </location>
</feature>
<feature type="transmembrane region" description="Helical" evidence="17">
    <location>
        <begin position="1167"/>
        <end position="1186"/>
    </location>
</feature>
<feature type="region of interest" description="Disordered" evidence="16">
    <location>
        <begin position="1"/>
        <end position="23"/>
    </location>
</feature>
<dbReference type="GO" id="GO:0005886">
    <property type="term" value="C:plasma membrane"/>
    <property type="evidence" value="ECO:0007669"/>
    <property type="project" value="UniProtKB-SubCell"/>
</dbReference>
<dbReference type="Pfam" id="PF00209">
    <property type="entry name" value="SNF"/>
    <property type="match status" value="2"/>
</dbReference>
<dbReference type="Proteomes" id="UP001159428">
    <property type="component" value="Unassembled WGS sequence"/>
</dbReference>